<dbReference type="AlphaFoldDB" id="A0A6M3JE92"/>
<gene>
    <name evidence="1" type="ORF">MM415A07789_0005</name>
</gene>
<protein>
    <submittedName>
        <fullName evidence="1">Uncharacterized protein</fullName>
    </submittedName>
</protein>
<name>A0A6M3JE92_9ZZZZ</name>
<evidence type="ECO:0000313" key="1">
    <source>
        <dbReference type="EMBL" id="QJA68193.1"/>
    </source>
</evidence>
<accession>A0A6M3JE92</accession>
<reference evidence="1" key="1">
    <citation type="submission" date="2020-03" db="EMBL/GenBank/DDBJ databases">
        <title>The deep terrestrial virosphere.</title>
        <authorList>
            <person name="Holmfeldt K."/>
            <person name="Nilsson E."/>
            <person name="Simone D."/>
            <person name="Lopez-Fernandez M."/>
            <person name="Wu X."/>
            <person name="de Brujin I."/>
            <person name="Lundin D."/>
            <person name="Andersson A."/>
            <person name="Bertilsson S."/>
            <person name="Dopson M."/>
        </authorList>
    </citation>
    <scope>NUCLEOTIDE SEQUENCE</scope>
    <source>
        <strain evidence="1">MM415A07789</strain>
    </source>
</reference>
<dbReference type="EMBL" id="MT141595">
    <property type="protein sequence ID" value="QJA68193.1"/>
    <property type="molecule type" value="Genomic_DNA"/>
</dbReference>
<proteinExistence type="predicted"/>
<organism evidence="1">
    <name type="scientific">viral metagenome</name>
    <dbReference type="NCBI Taxonomy" id="1070528"/>
    <lineage>
        <taxon>unclassified sequences</taxon>
        <taxon>metagenomes</taxon>
        <taxon>organismal metagenomes</taxon>
    </lineage>
</organism>
<sequence length="94" mass="10790">MKQYKVTLYIGSPNDTRQIDSDYLSKIRTWADAHLEATTMLRGTGTWHGTSEDTILLVHIADSPIEDKHIGELKRILNQECIMVECQEVDIQFI</sequence>